<feature type="chain" id="PRO_5047445694" description="Lipoprotein" evidence="2">
    <location>
        <begin position="23"/>
        <end position="330"/>
    </location>
</feature>
<organism evidence="3 4">
    <name type="scientific">Paenibacillus terricola</name>
    <dbReference type="NCBI Taxonomy" id="2763503"/>
    <lineage>
        <taxon>Bacteria</taxon>
        <taxon>Bacillati</taxon>
        <taxon>Bacillota</taxon>
        <taxon>Bacilli</taxon>
        <taxon>Bacillales</taxon>
        <taxon>Paenibacillaceae</taxon>
        <taxon>Paenibacillus</taxon>
    </lineage>
</organism>
<reference evidence="3 4" key="1">
    <citation type="submission" date="2020-09" db="EMBL/GenBank/DDBJ databases">
        <title>Paenibacillus sp. strain PR3 16S rRNA gene Genome sequencing and assembly.</title>
        <authorList>
            <person name="Kim J."/>
        </authorList>
    </citation>
    <scope>NUCLEOTIDE SEQUENCE [LARGE SCALE GENOMIC DNA]</scope>
    <source>
        <strain evidence="3 4">PR3</strain>
    </source>
</reference>
<comment type="caution">
    <text evidence="3">The sequence shown here is derived from an EMBL/GenBank/DDBJ whole genome shotgun (WGS) entry which is preliminary data.</text>
</comment>
<evidence type="ECO:0000313" key="3">
    <source>
        <dbReference type="EMBL" id="MBD3919279.1"/>
    </source>
</evidence>
<evidence type="ECO:0000256" key="1">
    <source>
        <dbReference type="SAM" id="MobiDB-lite"/>
    </source>
</evidence>
<name>A0ABR8MYL9_9BACL</name>
<proteinExistence type="predicted"/>
<feature type="compositionally biased region" description="Basic and acidic residues" evidence="1">
    <location>
        <begin position="48"/>
        <end position="60"/>
    </location>
</feature>
<dbReference type="RefSeq" id="WP_191203536.1">
    <property type="nucleotide sequence ID" value="NZ_JACXZA010000002.1"/>
</dbReference>
<accession>A0ABR8MYL9</accession>
<feature type="region of interest" description="Disordered" evidence="1">
    <location>
        <begin position="30"/>
        <end position="60"/>
    </location>
</feature>
<keyword evidence="4" id="KW-1185">Reference proteome</keyword>
<dbReference type="Proteomes" id="UP000609346">
    <property type="component" value="Unassembled WGS sequence"/>
</dbReference>
<gene>
    <name evidence="3" type="ORF">H8B09_10985</name>
</gene>
<sequence>MRLRVKASTAAMMCVLTAVLMVGCDNKDKDNNAASNPNDNTVVNTDQQSEKPPADEMPDKNKILSNYEALKDDKADIRGVLAFMNDYLAQLPAEDADKVARELVARYEEELPSRQDSFYKENVTDALNKLDWPITKDSVKQIQDESVRTLVEGTFADGYKLETVEGSIFPIVDYGSLRKYANALSPAFTSYIDLLAQQSDQKAMSDGGLVITWDQFADRIIAYDQYVSKYPTTPEASKVKTMYEGALTIYLNGADNSPIYDRENSFKLLNEVKTSYERVAKDYADTQTGKIIQGFIEVLQQSDWQVRSTNGKSAIPAVDAYREKALTELK</sequence>
<dbReference type="EMBL" id="JACXZA010000002">
    <property type="protein sequence ID" value="MBD3919279.1"/>
    <property type="molecule type" value="Genomic_DNA"/>
</dbReference>
<feature type="signal peptide" evidence="2">
    <location>
        <begin position="1"/>
        <end position="22"/>
    </location>
</feature>
<dbReference type="PROSITE" id="PS51257">
    <property type="entry name" value="PROKAR_LIPOPROTEIN"/>
    <property type="match status" value="1"/>
</dbReference>
<keyword evidence="2" id="KW-0732">Signal</keyword>
<evidence type="ECO:0008006" key="5">
    <source>
        <dbReference type="Google" id="ProtNLM"/>
    </source>
</evidence>
<evidence type="ECO:0000256" key="2">
    <source>
        <dbReference type="SAM" id="SignalP"/>
    </source>
</evidence>
<evidence type="ECO:0000313" key="4">
    <source>
        <dbReference type="Proteomes" id="UP000609346"/>
    </source>
</evidence>
<protein>
    <recommendedName>
        <fullName evidence="5">Lipoprotein</fullName>
    </recommendedName>
</protein>